<accession>A0A1I2QWC1</accession>
<reference evidence="3" key="1">
    <citation type="submission" date="2016-10" db="EMBL/GenBank/DDBJ databases">
        <authorList>
            <person name="Varghese N."/>
            <person name="Submissions S."/>
        </authorList>
    </citation>
    <scope>NUCLEOTIDE SEQUENCE [LARGE SCALE GENOMIC DNA]</scope>
    <source>
        <strain evidence="3">ATCC 700379</strain>
    </source>
</reference>
<protein>
    <recommendedName>
        <fullName evidence="1">DUF1659 domain-containing protein</fullName>
    </recommendedName>
</protein>
<dbReference type="Pfam" id="PF07872">
    <property type="entry name" value="DUF1659"/>
    <property type="match status" value="1"/>
</dbReference>
<dbReference type="STRING" id="269670.SAMN02982927_01360"/>
<dbReference type="RefSeq" id="WP_093671339.1">
    <property type="nucleotide sequence ID" value="NZ_FOOY01000008.1"/>
</dbReference>
<dbReference type="InterPro" id="IPR012454">
    <property type="entry name" value="DUF1659"/>
</dbReference>
<dbReference type="OrthoDB" id="48766at2"/>
<proteinExistence type="predicted"/>
<evidence type="ECO:0000313" key="2">
    <source>
        <dbReference type="EMBL" id="SFG32330.1"/>
    </source>
</evidence>
<evidence type="ECO:0000313" key="3">
    <source>
        <dbReference type="Proteomes" id="UP000198752"/>
    </source>
</evidence>
<dbReference type="AlphaFoldDB" id="A0A1I2QWC1"/>
<gene>
    <name evidence="2" type="ORF">SAMN02982927_01360</name>
</gene>
<evidence type="ECO:0000259" key="1">
    <source>
        <dbReference type="Pfam" id="PF07872"/>
    </source>
</evidence>
<keyword evidence="3" id="KW-1185">Reference proteome</keyword>
<dbReference type="Proteomes" id="UP000198752">
    <property type="component" value="Unassembled WGS sequence"/>
</dbReference>
<feature type="domain" description="DUF1659" evidence="1">
    <location>
        <begin position="2"/>
        <end position="71"/>
    </location>
</feature>
<dbReference type="EMBL" id="FOOY01000008">
    <property type="protein sequence ID" value="SFG32330.1"/>
    <property type="molecule type" value="Genomic_DNA"/>
</dbReference>
<organism evidence="2 3">
    <name type="scientific">Sporolactobacillus nakayamae</name>
    <dbReference type="NCBI Taxonomy" id="269670"/>
    <lineage>
        <taxon>Bacteria</taxon>
        <taxon>Bacillati</taxon>
        <taxon>Bacillota</taxon>
        <taxon>Bacilli</taxon>
        <taxon>Bacillales</taxon>
        <taxon>Sporolactobacillaceae</taxon>
        <taxon>Sporolactobacillus</taxon>
    </lineage>
</organism>
<sequence>MATSTITASVFVMNLNGGLDEKGEQILLTKSFRNIKPAASQDGLLAIAQKLAPLQQHALSSVERNDTSEIIG</sequence>
<name>A0A1I2QWC1_9BACL</name>